<feature type="domain" description="PRORP" evidence="17">
    <location>
        <begin position="305"/>
        <end position="482"/>
    </location>
</feature>
<evidence type="ECO:0000256" key="15">
    <source>
        <dbReference type="PROSITE-ProRule" id="PRU00708"/>
    </source>
</evidence>
<gene>
    <name evidence="19" type="ORF">JKP88DRAFT_347850</name>
</gene>
<dbReference type="PANTHER" id="PTHR13547:SF1">
    <property type="entry name" value="MITOCHONDRIAL RIBONUCLEASE P CATALYTIC SUBUNIT"/>
    <property type="match status" value="1"/>
</dbReference>
<name>A0A835ZAC6_9STRA</name>
<dbReference type="PANTHER" id="PTHR13547">
    <property type="match status" value="1"/>
</dbReference>
<feature type="repeat" description="PPR" evidence="15">
    <location>
        <begin position="64"/>
        <end position="98"/>
    </location>
</feature>
<keyword evidence="12" id="KW-0460">Magnesium</keyword>
<dbReference type="EMBL" id="JAFCMP010000068">
    <property type="protein sequence ID" value="KAG5188557.1"/>
    <property type="molecule type" value="Genomic_DNA"/>
</dbReference>
<evidence type="ECO:0000256" key="4">
    <source>
        <dbReference type="ARBA" id="ARBA00007626"/>
    </source>
</evidence>
<proteinExistence type="inferred from homology"/>
<keyword evidence="6" id="KW-0819">tRNA processing</keyword>
<evidence type="ECO:0000313" key="19">
    <source>
        <dbReference type="EMBL" id="KAG5188557.1"/>
    </source>
</evidence>
<keyword evidence="8" id="KW-0479">Metal-binding</keyword>
<evidence type="ECO:0000256" key="5">
    <source>
        <dbReference type="ARBA" id="ARBA00012179"/>
    </source>
</evidence>
<evidence type="ECO:0000256" key="2">
    <source>
        <dbReference type="ARBA" id="ARBA00001946"/>
    </source>
</evidence>
<dbReference type="Gene3D" id="1.25.40.10">
    <property type="entry name" value="Tetratricopeptide repeat domain"/>
    <property type="match status" value="1"/>
</dbReference>
<protein>
    <recommendedName>
        <fullName evidence="5">ribonuclease P</fullName>
        <ecNumber evidence="5">3.1.26.5</ecNumber>
    </recommendedName>
</protein>
<sequence>MMVAEESSSAGMVDVQQYLLTAEADPKEEWRVLHRGLVATLKAADGDGAVALYMAVRKRGYTVPRGIYNGVINLCGNSSRVAVGLQIFEHMREAGHLPQENSYAFLVRERASRGAFAEGLQLVTDMVAQGLAPRLRTYAPLLQGLCAVPDMTMAWRVWAHMKGQGVVATPDLYVTMLRGASLSGDLWSMVATGEVDALLAELSYEVFELDGDLIEQLQQAFNAGLQEPVASMVSVESGGKGSCPACTSHLKAIGLTPREREKVRRALRVMATEKFPANGSAKASSAGGNGDSGSGSSSSSAAAADTLLNFAQWLRERAKFTAVVDAPNVAYHNQNFPGGCFQMAQVDAVVQKLEARGERVLVVCPERYLRAIIPNSTRFARLQRKRTVLSPQALAIIRSWEEKGILYRQVRYQLVLCCSYVPTLAGRCANTDNDDWYWMYLTVAFDNVAAPVTVVSNDLMRDHRLALLEPTPFVRWKRTQQMRYYFPRVALEGSTESLEVDLFDPPPFTRDIQVYISADVLKDWTKSQ</sequence>
<evidence type="ECO:0000256" key="1">
    <source>
        <dbReference type="ARBA" id="ARBA00000928"/>
    </source>
</evidence>
<dbReference type="GO" id="GO:0046872">
    <property type="term" value="F:metal ion binding"/>
    <property type="evidence" value="ECO:0007669"/>
    <property type="project" value="UniProtKB-KW"/>
</dbReference>
<dbReference type="GO" id="GO:0001682">
    <property type="term" value="P:tRNA 5'-leader removal"/>
    <property type="evidence" value="ECO:0007669"/>
    <property type="project" value="TreeGrafter"/>
</dbReference>
<evidence type="ECO:0000256" key="8">
    <source>
        <dbReference type="ARBA" id="ARBA00022723"/>
    </source>
</evidence>
<comment type="subcellular location">
    <subcellularLocation>
        <location evidence="3">Mitochondrion</location>
    </subcellularLocation>
</comment>
<comment type="caution">
    <text evidence="19">The sequence shown here is derived from an EMBL/GenBank/DDBJ whole genome shotgun (WGS) entry which is preliminary data.</text>
</comment>
<dbReference type="Gene3D" id="3.40.50.11980">
    <property type="match status" value="1"/>
</dbReference>
<evidence type="ECO:0000256" key="12">
    <source>
        <dbReference type="ARBA" id="ARBA00022842"/>
    </source>
</evidence>
<reference evidence="19" key="1">
    <citation type="submission" date="2021-02" db="EMBL/GenBank/DDBJ databases">
        <title>First Annotated Genome of the Yellow-green Alga Tribonema minus.</title>
        <authorList>
            <person name="Mahan K.M."/>
        </authorList>
    </citation>
    <scope>NUCLEOTIDE SEQUENCE</scope>
    <source>
        <strain evidence="19">UTEX B ZZ1240</strain>
    </source>
</reference>
<dbReference type="InterPro" id="IPR002885">
    <property type="entry name" value="PPR_rpt"/>
</dbReference>
<dbReference type="EC" id="3.1.26.5" evidence="5"/>
<evidence type="ECO:0000256" key="10">
    <source>
        <dbReference type="ARBA" id="ARBA00022801"/>
    </source>
</evidence>
<evidence type="ECO:0000256" key="13">
    <source>
        <dbReference type="ARBA" id="ARBA00022946"/>
    </source>
</evidence>
<dbReference type="InterPro" id="IPR031595">
    <property type="entry name" value="PRORP_C"/>
</dbReference>
<dbReference type="GO" id="GO:0004526">
    <property type="term" value="F:ribonuclease P activity"/>
    <property type="evidence" value="ECO:0007669"/>
    <property type="project" value="UniProtKB-EC"/>
</dbReference>
<evidence type="ECO:0000256" key="7">
    <source>
        <dbReference type="ARBA" id="ARBA00022722"/>
    </source>
</evidence>
<dbReference type="PROSITE" id="PS51375">
    <property type="entry name" value="PPR"/>
    <property type="match status" value="1"/>
</dbReference>
<keyword evidence="11" id="KW-0862">Zinc</keyword>
<evidence type="ECO:0000256" key="14">
    <source>
        <dbReference type="ARBA" id="ARBA00023128"/>
    </source>
</evidence>
<dbReference type="GO" id="GO:0005739">
    <property type="term" value="C:mitochondrion"/>
    <property type="evidence" value="ECO:0007669"/>
    <property type="project" value="UniProtKB-SubCell"/>
</dbReference>
<evidence type="ECO:0000313" key="20">
    <source>
        <dbReference type="Proteomes" id="UP000664859"/>
    </source>
</evidence>
<feature type="domain" description="PROP1-like PPR" evidence="18">
    <location>
        <begin position="37"/>
        <end position="183"/>
    </location>
</feature>
<keyword evidence="7" id="KW-0540">Nuclease</keyword>
<comment type="cofactor">
    <cofactor evidence="2">
        <name>Mg(2+)</name>
        <dbReference type="ChEBI" id="CHEBI:18420"/>
    </cofactor>
</comment>
<evidence type="ECO:0000256" key="6">
    <source>
        <dbReference type="ARBA" id="ARBA00022694"/>
    </source>
</evidence>
<evidence type="ECO:0000259" key="17">
    <source>
        <dbReference type="Pfam" id="PF16953"/>
    </source>
</evidence>
<evidence type="ECO:0000259" key="18">
    <source>
        <dbReference type="Pfam" id="PF17177"/>
    </source>
</evidence>
<dbReference type="Pfam" id="PF17177">
    <property type="entry name" value="PPR_long"/>
    <property type="match status" value="1"/>
</dbReference>
<evidence type="ECO:0000256" key="9">
    <source>
        <dbReference type="ARBA" id="ARBA00022737"/>
    </source>
</evidence>
<comment type="similarity">
    <text evidence="4">Belongs to the PPR family. P subfamily.</text>
</comment>
<comment type="catalytic activity">
    <reaction evidence="1">
        <text>Endonucleolytic cleavage of RNA, removing 5'-extranucleotides from tRNA precursor.</text>
        <dbReference type="EC" id="3.1.26.5"/>
    </reaction>
</comment>
<dbReference type="AlphaFoldDB" id="A0A835ZAC6"/>
<keyword evidence="13" id="KW-0809">Transit peptide</keyword>
<dbReference type="OrthoDB" id="46913at2759"/>
<keyword evidence="14" id="KW-0496">Mitochondrion</keyword>
<keyword evidence="9" id="KW-0677">Repeat</keyword>
<accession>A0A835ZAC6</accession>
<evidence type="ECO:0000256" key="3">
    <source>
        <dbReference type="ARBA" id="ARBA00004173"/>
    </source>
</evidence>
<dbReference type="Pfam" id="PF16953">
    <property type="entry name" value="PRORP"/>
    <property type="match status" value="1"/>
</dbReference>
<dbReference type="InterPro" id="IPR033443">
    <property type="entry name" value="PROP1-like_PPR_dom"/>
</dbReference>
<evidence type="ECO:0000256" key="16">
    <source>
        <dbReference type="SAM" id="MobiDB-lite"/>
    </source>
</evidence>
<dbReference type="InterPro" id="IPR011990">
    <property type="entry name" value="TPR-like_helical_dom_sf"/>
</dbReference>
<organism evidence="19 20">
    <name type="scientific">Tribonema minus</name>
    <dbReference type="NCBI Taxonomy" id="303371"/>
    <lineage>
        <taxon>Eukaryota</taxon>
        <taxon>Sar</taxon>
        <taxon>Stramenopiles</taxon>
        <taxon>Ochrophyta</taxon>
        <taxon>PX clade</taxon>
        <taxon>Xanthophyceae</taxon>
        <taxon>Tribonematales</taxon>
        <taxon>Tribonemataceae</taxon>
        <taxon>Tribonema</taxon>
    </lineage>
</organism>
<feature type="region of interest" description="Disordered" evidence="16">
    <location>
        <begin position="278"/>
        <end position="298"/>
    </location>
</feature>
<evidence type="ECO:0000256" key="11">
    <source>
        <dbReference type="ARBA" id="ARBA00022833"/>
    </source>
</evidence>
<keyword evidence="20" id="KW-1185">Reference proteome</keyword>
<keyword evidence="10" id="KW-0378">Hydrolase</keyword>
<dbReference type="NCBIfam" id="TIGR00756">
    <property type="entry name" value="PPR"/>
    <property type="match status" value="1"/>
</dbReference>
<dbReference type="Proteomes" id="UP000664859">
    <property type="component" value="Unassembled WGS sequence"/>
</dbReference>